<evidence type="ECO:0000313" key="1">
    <source>
        <dbReference type="Proteomes" id="UP000887574"/>
    </source>
</evidence>
<dbReference type="WBParaSite" id="jg17723">
    <property type="protein sequence ID" value="jg17723"/>
    <property type="gene ID" value="jg17723"/>
</dbReference>
<dbReference type="Proteomes" id="UP000887574">
    <property type="component" value="Unplaced"/>
</dbReference>
<keyword evidence="1" id="KW-1185">Reference proteome</keyword>
<protein>
    <submittedName>
        <fullName evidence="2">Uncharacterized protein</fullName>
    </submittedName>
</protein>
<dbReference type="AlphaFoldDB" id="A0A915DCC0"/>
<evidence type="ECO:0000313" key="2">
    <source>
        <dbReference type="WBParaSite" id="jg17723"/>
    </source>
</evidence>
<reference evidence="2" key="1">
    <citation type="submission" date="2022-11" db="UniProtKB">
        <authorList>
            <consortium name="WormBaseParasite"/>
        </authorList>
    </citation>
    <scope>IDENTIFICATION</scope>
</reference>
<sequence>MEVVGCGQFFKVSEQGMALDRKDHEQFKWRSKYSKRGGEGAGNYRDKRAIVTSEQLSSQLSAGQVTSYNRLLRVVKVVCHNQKLTSRGDPTIFLLESGWETISYKPGGLPTTK</sequence>
<name>A0A915DCC0_9BILA</name>
<proteinExistence type="predicted"/>
<organism evidence="1 2">
    <name type="scientific">Ditylenchus dipsaci</name>
    <dbReference type="NCBI Taxonomy" id="166011"/>
    <lineage>
        <taxon>Eukaryota</taxon>
        <taxon>Metazoa</taxon>
        <taxon>Ecdysozoa</taxon>
        <taxon>Nematoda</taxon>
        <taxon>Chromadorea</taxon>
        <taxon>Rhabditida</taxon>
        <taxon>Tylenchina</taxon>
        <taxon>Tylenchomorpha</taxon>
        <taxon>Sphaerularioidea</taxon>
        <taxon>Anguinidae</taxon>
        <taxon>Anguininae</taxon>
        <taxon>Ditylenchus</taxon>
    </lineage>
</organism>
<accession>A0A915DCC0</accession>